<evidence type="ECO:0000256" key="3">
    <source>
        <dbReference type="ARBA" id="ARBA00022723"/>
    </source>
</evidence>
<dbReference type="SUPFAM" id="SSF54862">
    <property type="entry name" value="4Fe-4S ferredoxins"/>
    <property type="match status" value="1"/>
</dbReference>
<sequence length="62" mass="6630">MFEITVNYDTCDACGTCIESCPAQVYDKGDDGKPVISRAEDCLGCMTCVEVCPTGSITVKEI</sequence>
<feature type="domain" description="4Fe-4S ferredoxin-type" evidence="8">
    <location>
        <begin position="2"/>
        <end position="31"/>
    </location>
</feature>
<dbReference type="PANTHER" id="PTHR43687:SF6">
    <property type="entry name" value="L-ASPARTATE SEMIALDEHYDE SULFURTRANSFERASE IRON-SULFUR SUBUNIT"/>
    <property type="match status" value="1"/>
</dbReference>
<dbReference type="PROSITE" id="PS51379">
    <property type="entry name" value="4FE4S_FER_2"/>
    <property type="match status" value="2"/>
</dbReference>
<reference evidence="9 10" key="1">
    <citation type="journal article" date="2015" name="Genome Announc.">
        <title>Genome Sequence of a Sulfate-Reducing Thermophilic Bacterium, Thermodesulfobacterium commune DSM 2178T (Phylum Thermodesulfobacteria).</title>
        <authorList>
            <person name="Bhatnagar S."/>
            <person name="Badger J.H."/>
            <person name="Madupu R."/>
            <person name="Khouri H.M."/>
            <person name="O'Connor E.M."/>
            <person name="Robb F.T."/>
            <person name="Ward N.L."/>
            <person name="Eisen J.A."/>
        </authorList>
    </citation>
    <scope>NUCLEOTIDE SEQUENCE [LARGE SCALE GENOMIC DNA]</scope>
    <source>
        <strain evidence="9 10">DSM 2178</strain>
    </source>
</reference>
<dbReference type="GO" id="GO:0051539">
    <property type="term" value="F:4 iron, 4 sulfur cluster binding"/>
    <property type="evidence" value="ECO:0007669"/>
    <property type="project" value="UniProtKB-KW"/>
</dbReference>
<organism evidence="9 10">
    <name type="scientific">Thermodesulfobacterium commune DSM 2178</name>
    <dbReference type="NCBI Taxonomy" id="289377"/>
    <lineage>
        <taxon>Bacteria</taxon>
        <taxon>Pseudomonadati</taxon>
        <taxon>Thermodesulfobacteriota</taxon>
        <taxon>Thermodesulfobacteria</taxon>
        <taxon>Thermodesulfobacteriales</taxon>
        <taxon>Thermodesulfobacteriaceae</taxon>
        <taxon>Thermodesulfobacterium</taxon>
    </lineage>
</organism>
<dbReference type="eggNOG" id="COG1146">
    <property type="taxonomic scope" value="Bacteria"/>
</dbReference>
<dbReference type="Pfam" id="PF13187">
    <property type="entry name" value="Fer4_9"/>
    <property type="match status" value="1"/>
</dbReference>
<dbReference type="AlphaFoldDB" id="A0A075WQP5"/>
<dbReference type="PaxDb" id="289377-HL41_01655"/>
<keyword evidence="2" id="KW-0004">4Fe-4S</keyword>
<dbReference type="OrthoDB" id="9800445at2"/>
<dbReference type="RefSeq" id="WP_038060060.1">
    <property type="nucleotide sequence ID" value="NZ_CP008796.1"/>
</dbReference>
<dbReference type="InterPro" id="IPR017896">
    <property type="entry name" value="4Fe4S_Fe-S-bd"/>
</dbReference>
<evidence type="ECO:0000256" key="1">
    <source>
        <dbReference type="ARBA" id="ARBA00022448"/>
    </source>
</evidence>
<keyword evidence="6" id="KW-0408">Iron</keyword>
<accession>A0A075WQP5</accession>
<dbReference type="EMBL" id="CP008796">
    <property type="protein sequence ID" value="AIH03629.1"/>
    <property type="molecule type" value="Genomic_DNA"/>
</dbReference>
<keyword evidence="7" id="KW-0411">Iron-sulfur</keyword>
<dbReference type="STRING" id="289377.HL41_01655"/>
<evidence type="ECO:0000259" key="8">
    <source>
        <dbReference type="PROSITE" id="PS51379"/>
    </source>
</evidence>
<keyword evidence="1" id="KW-0813">Transport</keyword>
<dbReference type="PROSITE" id="PS00198">
    <property type="entry name" value="4FE4S_FER_1"/>
    <property type="match status" value="2"/>
</dbReference>
<dbReference type="InterPro" id="IPR050572">
    <property type="entry name" value="Fe-S_Ferredoxin"/>
</dbReference>
<dbReference type="PANTHER" id="PTHR43687">
    <property type="entry name" value="ADENYLYLSULFATE REDUCTASE, BETA SUBUNIT"/>
    <property type="match status" value="1"/>
</dbReference>
<protein>
    <submittedName>
        <fullName evidence="9">4Fe-4S ferredoxin</fullName>
    </submittedName>
</protein>
<name>A0A075WQP5_9BACT</name>
<evidence type="ECO:0000256" key="5">
    <source>
        <dbReference type="ARBA" id="ARBA00022982"/>
    </source>
</evidence>
<dbReference type="HOGENOM" id="CLU_139698_5_3_0"/>
<evidence type="ECO:0000313" key="10">
    <source>
        <dbReference type="Proteomes" id="UP000028481"/>
    </source>
</evidence>
<dbReference type="InterPro" id="IPR017900">
    <property type="entry name" value="4Fe4S_Fe_S_CS"/>
</dbReference>
<keyword evidence="10" id="KW-1185">Reference proteome</keyword>
<keyword evidence="4" id="KW-0677">Repeat</keyword>
<feature type="domain" description="4Fe-4S ferredoxin-type" evidence="8">
    <location>
        <begin position="32"/>
        <end position="62"/>
    </location>
</feature>
<dbReference type="GO" id="GO:0046872">
    <property type="term" value="F:metal ion binding"/>
    <property type="evidence" value="ECO:0007669"/>
    <property type="project" value="UniProtKB-KW"/>
</dbReference>
<evidence type="ECO:0000313" key="9">
    <source>
        <dbReference type="EMBL" id="AIH03629.1"/>
    </source>
</evidence>
<dbReference type="Gene3D" id="3.30.70.20">
    <property type="match status" value="1"/>
</dbReference>
<evidence type="ECO:0000256" key="4">
    <source>
        <dbReference type="ARBA" id="ARBA00022737"/>
    </source>
</evidence>
<keyword evidence="5" id="KW-0249">Electron transport</keyword>
<gene>
    <name evidence="9" type="ORF">HL41_01655</name>
</gene>
<dbReference type="KEGG" id="tcm:HL41_01655"/>
<proteinExistence type="predicted"/>
<evidence type="ECO:0000256" key="2">
    <source>
        <dbReference type="ARBA" id="ARBA00022485"/>
    </source>
</evidence>
<evidence type="ECO:0000256" key="6">
    <source>
        <dbReference type="ARBA" id="ARBA00023004"/>
    </source>
</evidence>
<dbReference type="Proteomes" id="UP000028481">
    <property type="component" value="Chromosome"/>
</dbReference>
<keyword evidence="3" id="KW-0479">Metal-binding</keyword>
<evidence type="ECO:0000256" key="7">
    <source>
        <dbReference type="ARBA" id="ARBA00023014"/>
    </source>
</evidence>